<keyword evidence="9 12" id="KW-0030">Aminoacyl-tRNA synthetase</keyword>
<sequence>MLDPKCLRSDIEQTAERLAARGFSLDVATFSSLEEKRKTLQSRTQDLQNERNVRSKSIGKAKAQGQDIAPLLAEVGQLGEELDTAKAELSVLLDQINAFTQGIPNLPDASVPVGKDESDNLEISRWGEPRTFDFEVKDHVDLAEGLNNGLDFATASKLTGSRFVVMRGDIARLNRAIAQFMLDVHTGEHGYQEMYVPYLVNADSLYGTGQLPKFGEDLFHTKPATEERQGLSLIPTAEVPLTNIARDEIFDSNALPLKMTAHTPCFRSEAGAYGRDTRGLIRQHQFDKVELVQIVKPEESFDALEALTGHAEAILQKLDLPYRKVLLCTGDMGFGACKTYDLEVWLPAQNTYREISSCSNMLDFQARRMQARYRNPKTNKPELLHTLNGSGLAVGRTLVAVLENNQQSDGSVKIPEALIPYMGGQTVISAN</sequence>
<comment type="catalytic activity">
    <reaction evidence="11 12">
        <text>tRNA(Ser) + L-serine + ATP = L-seryl-tRNA(Ser) + AMP + diphosphate + H(+)</text>
        <dbReference type="Rhea" id="RHEA:12292"/>
        <dbReference type="Rhea" id="RHEA-COMP:9669"/>
        <dbReference type="Rhea" id="RHEA-COMP:9703"/>
        <dbReference type="ChEBI" id="CHEBI:15378"/>
        <dbReference type="ChEBI" id="CHEBI:30616"/>
        <dbReference type="ChEBI" id="CHEBI:33019"/>
        <dbReference type="ChEBI" id="CHEBI:33384"/>
        <dbReference type="ChEBI" id="CHEBI:78442"/>
        <dbReference type="ChEBI" id="CHEBI:78533"/>
        <dbReference type="ChEBI" id="CHEBI:456215"/>
        <dbReference type="EC" id="6.1.1.11"/>
    </reaction>
</comment>
<dbReference type="PIRSF" id="PIRSF001529">
    <property type="entry name" value="Ser-tRNA-synth_IIa"/>
    <property type="match status" value="1"/>
</dbReference>
<dbReference type="EC" id="6.1.1.11" evidence="12"/>
<comment type="caution">
    <text evidence="17">The sequence shown here is derived from an EMBL/GenBank/DDBJ whole genome shotgun (WGS) entry which is preliminary data.</text>
</comment>
<feature type="binding site" evidence="12">
    <location>
        <position position="390"/>
    </location>
    <ligand>
        <name>L-serine</name>
        <dbReference type="ChEBI" id="CHEBI:33384"/>
    </ligand>
</feature>
<dbReference type="UniPathway" id="UPA00906">
    <property type="reaction ID" value="UER00895"/>
</dbReference>
<dbReference type="NCBIfam" id="TIGR00414">
    <property type="entry name" value="serS"/>
    <property type="match status" value="1"/>
</dbReference>
<feature type="binding site" evidence="13">
    <location>
        <position position="236"/>
    </location>
    <ligand>
        <name>L-serine</name>
        <dbReference type="ChEBI" id="CHEBI:33384"/>
    </ligand>
</feature>
<dbReference type="HAMAP" id="MF_00176">
    <property type="entry name" value="Ser_tRNA_synth_type1"/>
    <property type="match status" value="1"/>
</dbReference>
<feature type="binding site" evidence="12 14">
    <location>
        <begin position="354"/>
        <end position="357"/>
    </location>
    <ligand>
        <name>ATP</name>
        <dbReference type="ChEBI" id="CHEBI:30616"/>
    </ligand>
</feature>
<evidence type="ECO:0000256" key="14">
    <source>
        <dbReference type="PIRSR" id="PIRSR001529-2"/>
    </source>
</evidence>
<reference evidence="17 18" key="1">
    <citation type="submission" date="2020-01" db="EMBL/GenBank/DDBJ databases">
        <authorList>
            <person name="Chen J."/>
            <person name="Zhu S."/>
            <person name="Yang J."/>
        </authorList>
    </citation>
    <scope>NUCLEOTIDE SEQUENCE [LARGE SCALE GENOMIC DNA]</scope>
    <source>
        <strain evidence="17 18">345S023</strain>
    </source>
</reference>
<dbReference type="InterPro" id="IPR010978">
    <property type="entry name" value="tRNA-bd_arm"/>
</dbReference>
<dbReference type="EMBL" id="JAAAWN010000009">
    <property type="protein sequence ID" value="NDV91203.1"/>
    <property type="molecule type" value="Genomic_DNA"/>
</dbReference>
<evidence type="ECO:0000256" key="5">
    <source>
        <dbReference type="ARBA" id="ARBA00022598"/>
    </source>
</evidence>
<dbReference type="InterPro" id="IPR015866">
    <property type="entry name" value="Ser-tRNA-synth_1_N"/>
</dbReference>
<feature type="binding site" evidence="12">
    <location>
        <begin position="236"/>
        <end position="238"/>
    </location>
    <ligand>
        <name>L-serine</name>
        <dbReference type="ChEBI" id="CHEBI:33384"/>
    </ligand>
</feature>
<dbReference type="InterPro" id="IPR042103">
    <property type="entry name" value="SerRS_1_N_sf"/>
</dbReference>
<comment type="pathway">
    <text evidence="2 12">Aminoacyl-tRNA biosynthesis; selenocysteinyl-tRNA(Sec) biosynthesis; L-seryl-tRNA(Sec) from L-serine and tRNA(Sec): step 1/1.</text>
</comment>
<dbReference type="PROSITE" id="PS50862">
    <property type="entry name" value="AA_TRNA_LIGASE_II"/>
    <property type="match status" value="1"/>
</dbReference>
<dbReference type="Gene3D" id="1.10.287.40">
    <property type="entry name" value="Serine-tRNA synthetase, tRNA binding domain"/>
    <property type="match status" value="1"/>
</dbReference>
<evidence type="ECO:0000256" key="10">
    <source>
        <dbReference type="ARBA" id="ARBA00047929"/>
    </source>
</evidence>
<dbReference type="Pfam" id="PF02403">
    <property type="entry name" value="Seryl_tRNA_N"/>
    <property type="match status" value="1"/>
</dbReference>
<keyword evidence="6 12" id="KW-0547">Nucleotide-binding</keyword>
<evidence type="ECO:0000256" key="2">
    <source>
        <dbReference type="ARBA" id="ARBA00005045"/>
    </source>
</evidence>
<feature type="binding site" evidence="12 14">
    <location>
        <begin position="267"/>
        <end position="269"/>
    </location>
    <ligand>
        <name>ATP</name>
        <dbReference type="ChEBI" id="CHEBI:30616"/>
    </ligand>
</feature>
<keyword evidence="5 12" id="KW-0436">Ligase</keyword>
<evidence type="ECO:0000259" key="16">
    <source>
        <dbReference type="PROSITE" id="PS50862"/>
    </source>
</evidence>
<dbReference type="InterPro" id="IPR002317">
    <property type="entry name" value="Ser-tRNA-ligase_type_1"/>
</dbReference>
<comment type="caution">
    <text evidence="12">Lacks conserved residue(s) required for the propagation of feature annotation.</text>
</comment>
<dbReference type="GO" id="GO:0005737">
    <property type="term" value="C:cytoplasm"/>
    <property type="evidence" value="ECO:0007669"/>
    <property type="project" value="UniProtKB-SubCell"/>
</dbReference>
<dbReference type="RefSeq" id="WP_163084795.1">
    <property type="nucleotide sequence ID" value="NZ_JAAAWN010000009.1"/>
</dbReference>
<feature type="region of interest" description="Disordered" evidence="15">
    <location>
        <begin position="41"/>
        <end position="60"/>
    </location>
</feature>
<dbReference type="Pfam" id="PF00587">
    <property type="entry name" value="tRNA-synt_2b"/>
    <property type="match status" value="1"/>
</dbReference>
<evidence type="ECO:0000256" key="11">
    <source>
        <dbReference type="ARBA" id="ARBA00048823"/>
    </source>
</evidence>
<keyword evidence="7 12" id="KW-0067">ATP-binding</keyword>
<gene>
    <name evidence="12 17" type="primary">serS</name>
    <name evidence="17" type="ORF">GTH32_08405</name>
</gene>
<dbReference type="PRINTS" id="PR00981">
    <property type="entry name" value="TRNASYNTHSER"/>
</dbReference>
<dbReference type="SUPFAM" id="SSF46589">
    <property type="entry name" value="tRNA-binding arm"/>
    <property type="match status" value="1"/>
</dbReference>
<comment type="similarity">
    <text evidence="3 12">Belongs to the class-II aminoacyl-tRNA synthetase family. Type-1 seryl-tRNA synthetase subfamily.</text>
</comment>
<feature type="binding site" evidence="13">
    <location>
        <position position="388"/>
    </location>
    <ligand>
        <name>L-serine</name>
        <dbReference type="ChEBI" id="CHEBI:33384"/>
    </ligand>
</feature>
<comment type="subunit">
    <text evidence="12">Homodimer. The tRNA molecule binds across the dimer.</text>
</comment>
<feature type="domain" description="Aminoacyl-transfer RNA synthetases class-II family profile" evidence="16">
    <location>
        <begin position="172"/>
        <end position="415"/>
    </location>
</feature>
<evidence type="ECO:0000256" key="3">
    <source>
        <dbReference type="ARBA" id="ARBA00010728"/>
    </source>
</evidence>
<comment type="catalytic activity">
    <reaction evidence="10 12">
        <text>tRNA(Sec) + L-serine + ATP = L-seryl-tRNA(Sec) + AMP + diphosphate + H(+)</text>
        <dbReference type="Rhea" id="RHEA:42580"/>
        <dbReference type="Rhea" id="RHEA-COMP:9742"/>
        <dbReference type="Rhea" id="RHEA-COMP:10128"/>
        <dbReference type="ChEBI" id="CHEBI:15378"/>
        <dbReference type="ChEBI" id="CHEBI:30616"/>
        <dbReference type="ChEBI" id="CHEBI:33019"/>
        <dbReference type="ChEBI" id="CHEBI:33384"/>
        <dbReference type="ChEBI" id="CHEBI:78442"/>
        <dbReference type="ChEBI" id="CHEBI:78533"/>
        <dbReference type="ChEBI" id="CHEBI:456215"/>
        <dbReference type="EC" id="6.1.1.11"/>
    </reaction>
</comment>
<dbReference type="InterPro" id="IPR006195">
    <property type="entry name" value="aa-tRNA-synth_II"/>
</dbReference>
<dbReference type="Gene3D" id="3.30.930.10">
    <property type="entry name" value="Bira Bifunctional Protein, Domain 2"/>
    <property type="match status" value="1"/>
</dbReference>
<dbReference type="GO" id="GO:0005524">
    <property type="term" value="F:ATP binding"/>
    <property type="evidence" value="ECO:0007669"/>
    <property type="project" value="UniProtKB-UniRule"/>
</dbReference>
<dbReference type="InterPro" id="IPR002314">
    <property type="entry name" value="aa-tRNA-synt_IIb"/>
</dbReference>
<comment type="subcellular location">
    <subcellularLocation>
        <location evidence="1 12">Cytoplasm</location>
    </subcellularLocation>
</comment>
<dbReference type="PANTHER" id="PTHR43697:SF1">
    <property type="entry name" value="SERINE--TRNA LIGASE"/>
    <property type="match status" value="1"/>
</dbReference>
<name>A0A7X5RKP4_9ALTE</name>
<dbReference type="CDD" id="cd00770">
    <property type="entry name" value="SerRS_core"/>
    <property type="match status" value="1"/>
</dbReference>
<dbReference type="SUPFAM" id="SSF55681">
    <property type="entry name" value="Class II aaRS and biotin synthetases"/>
    <property type="match status" value="1"/>
</dbReference>
<dbReference type="GO" id="GO:0004828">
    <property type="term" value="F:serine-tRNA ligase activity"/>
    <property type="evidence" value="ECO:0007669"/>
    <property type="project" value="UniProtKB-UniRule"/>
</dbReference>
<dbReference type="GO" id="GO:0006434">
    <property type="term" value="P:seryl-tRNA aminoacylation"/>
    <property type="evidence" value="ECO:0007669"/>
    <property type="project" value="UniProtKB-UniRule"/>
</dbReference>
<dbReference type="Proteomes" id="UP000470213">
    <property type="component" value="Unassembled WGS sequence"/>
</dbReference>
<evidence type="ECO:0000256" key="7">
    <source>
        <dbReference type="ARBA" id="ARBA00022840"/>
    </source>
</evidence>
<keyword evidence="8 12" id="KW-0648">Protein biosynthesis</keyword>
<keyword evidence="4 12" id="KW-0963">Cytoplasm</keyword>
<evidence type="ECO:0000313" key="18">
    <source>
        <dbReference type="Proteomes" id="UP000470213"/>
    </source>
</evidence>
<comment type="domain">
    <text evidence="12">Consists of two distinct domains, a catalytic core and a N-terminal extension that is involved in tRNA binding.</text>
</comment>
<evidence type="ECO:0000313" key="17">
    <source>
        <dbReference type="EMBL" id="NDV91203.1"/>
    </source>
</evidence>
<evidence type="ECO:0000256" key="15">
    <source>
        <dbReference type="SAM" id="MobiDB-lite"/>
    </source>
</evidence>
<proteinExistence type="inferred from homology"/>
<feature type="binding site" evidence="13">
    <location>
        <position position="267"/>
    </location>
    <ligand>
        <name>L-serine</name>
        <dbReference type="ChEBI" id="CHEBI:33384"/>
    </ligand>
</feature>
<dbReference type="InterPro" id="IPR045864">
    <property type="entry name" value="aa-tRNA-synth_II/BPL/LPL"/>
</dbReference>
<organism evidence="17 18">
    <name type="scientific">Alteromonas profundi</name>
    <dbReference type="NCBI Taxonomy" id="2696062"/>
    <lineage>
        <taxon>Bacteria</taxon>
        <taxon>Pseudomonadati</taxon>
        <taxon>Pseudomonadota</taxon>
        <taxon>Gammaproteobacteria</taxon>
        <taxon>Alteromonadales</taxon>
        <taxon>Alteromonadaceae</taxon>
        <taxon>Alteromonas/Salinimonas group</taxon>
        <taxon>Alteromonas</taxon>
    </lineage>
</organism>
<evidence type="ECO:0000256" key="12">
    <source>
        <dbReference type="HAMAP-Rule" id="MF_00176"/>
    </source>
</evidence>
<evidence type="ECO:0000256" key="1">
    <source>
        <dbReference type="ARBA" id="ARBA00004496"/>
    </source>
</evidence>
<dbReference type="GO" id="GO:0016260">
    <property type="term" value="P:selenocysteine biosynthetic process"/>
    <property type="evidence" value="ECO:0007669"/>
    <property type="project" value="UniProtKB-UniRule"/>
</dbReference>
<keyword evidence="18" id="KW-1185">Reference proteome</keyword>
<evidence type="ECO:0000256" key="9">
    <source>
        <dbReference type="ARBA" id="ARBA00023146"/>
    </source>
</evidence>
<dbReference type="AlphaFoldDB" id="A0A7X5RKP4"/>
<comment type="function">
    <text evidence="12">Catalyzes the attachment of serine to tRNA(Ser). Is also able to aminoacylate tRNA(Sec) with serine, to form the misacylated tRNA L-seryl-tRNA(Sec), which will be further converted into selenocysteinyl-tRNA(Sec).</text>
</comment>
<dbReference type="PANTHER" id="PTHR43697">
    <property type="entry name" value="SERYL-TRNA SYNTHETASE"/>
    <property type="match status" value="1"/>
</dbReference>
<evidence type="ECO:0000256" key="4">
    <source>
        <dbReference type="ARBA" id="ARBA00022490"/>
    </source>
</evidence>
<accession>A0A7X5RKP4</accession>
<evidence type="ECO:0000256" key="13">
    <source>
        <dbReference type="PIRSR" id="PIRSR001529-1"/>
    </source>
</evidence>
<protein>
    <recommendedName>
        <fullName evidence="12">Serine--tRNA ligase</fullName>
        <ecNumber evidence="12">6.1.1.11</ecNumber>
    </recommendedName>
    <alternativeName>
        <fullName evidence="12">Seryl-tRNA synthetase</fullName>
        <shortName evidence="12">SerRS</shortName>
    </alternativeName>
    <alternativeName>
        <fullName evidence="12">Seryl-tRNA(Ser/Sec) synthetase</fullName>
    </alternativeName>
</protein>
<dbReference type="InterPro" id="IPR033729">
    <property type="entry name" value="SerRS_core"/>
</dbReference>
<feature type="binding site" evidence="12 13">
    <location>
        <position position="290"/>
    </location>
    <ligand>
        <name>L-serine</name>
        <dbReference type="ChEBI" id="CHEBI:33384"/>
    </ligand>
</feature>
<evidence type="ECO:0000256" key="8">
    <source>
        <dbReference type="ARBA" id="ARBA00022917"/>
    </source>
</evidence>
<evidence type="ECO:0000256" key="6">
    <source>
        <dbReference type="ARBA" id="ARBA00022741"/>
    </source>
</evidence>